<sequence>MQSFLFALGLERMITNRPAQAVTSAMRDRLIYDAATKAETAVLSSWVSLEIEGEQGTRATVTRWVKDDDIDAGLVRVVTGPALTDPDDYPVQDYYVGRAGAAQNPFGFHRWLADFIGWELPLLTATDGRQVPLYMEQVFPLLFVEQRRGWGGIQAQMPYFSGVPDVKRRAIEFLLRLDVGQIESEKLRLRAEEKSLQDNWRAAVRLFKESIANDGLILIGIPEKLTVAWPPPTNPVLAESVGRDWVPVERVIEDAIRSQVELDAIGTREVDGAANEFEADLSAALEESDAIRQTSAVLREQVLRDESELELVRSRVLALKEDLREHQDILKLENLGSASLARLHEDCPVCHQQIPASLLRAESPLQTSSTQESVDYIQQQIELFTVMERDTAQVLDANRERLAALRRRAAEARHRIRSIRSTLIAPGESPAEEDVARRIRLQERIHQLKSVTERFYVLLGELERLSEQGRRVRGSLANLPKDRLSDPDQNKLSVLERVFIDQLRSYDFGSFRDERLGISRDDYLPRRDDFDLQADISASDSIRVVWAYLLGLLETARTTDTNHPGLLIFDEPRQQSAKEVSFSALLERAANDDGNRQIIFATSEELGSLQRMLAGVPHQLHVVDGYVLKPLAE</sequence>
<organism evidence="2 3">
    <name type="scientific">Amycolatopsis acididurans</name>
    <dbReference type="NCBI Taxonomy" id="2724524"/>
    <lineage>
        <taxon>Bacteria</taxon>
        <taxon>Bacillati</taxon>
        <taxon>Actinomycetota</taxon>
        <taxon>Actinomycetes</taxon>
        <taxon>Pseudonocardiales</taxon>
        <taxon>Pseudonocardiaceae</taxon>
        <taxon>Amycolatopsis</taxon>
    </lineage>
</organism>
<evidence type="ECO:0000256" key="1">
    <source>
        <dbReference type="SAM" id="Coils"/>
    </source>
</evidence>
<keyword evidence="1" id="KW-0175">Coiled coil</keyword>
<feature type="coiled-coil region" evidence="1">
    <location>
        <begin position="395"/>
        <end position="422"/>
    </location>
</feature>
<dbReference type="EMBL" id="JAAXLS010000027">
    <property type="protein sequence ID" value="NKQ56776.1"/>
    <property type="molecule type" value="Genomic_DNA"/>
</dbReference>
<keyword evidence="3" id="KW-1185">Reference proteome</keyword>
<evidence type="ECO:0000313" key="3">
    <source>
        <dbReference type="Proteomes" id="UP000715441"/>
    </source>
</evidence>
<evidence type="ECO:0008006" key="4">
    <source>
        <dbReference type="Google" id="ProtNLM"/>
    </source>
</evidence>
<comment type="caution">
    <text evidence="2">The sequence shown here is derived from an EMBL/GenBank/DDBJ whole genome shotgun (WGS) entry which is preliminary data.</text>
</comment>
<accession>A0ABX1JE59</accession>
<dbReference type="RefSeq" id="WP_168519808.1">
    <property type="nucleotide sequence ID" value="NZ_JAAXLS010000027.1"/>
</dbReference>
<proteinExistence type="predicted"/>
<gene>
    <name evidence="2" type="ORF">HFP15_28285</name>
</gene>
<name>A0ABX1JE59_9PSEU</name>
<reference evidence="2 3" key="1">
    <citation type="submission" date="2020-04" db="EMBL/GenBank/DDBJ databases">
        <title>Novel species.</title>
        <authorList>
            <person name="Teo W.F.A."/>
            <person name="Lipun K."/>
            <person name="Srisuk N."/>
            <person name="Duangmal K."/>
        </authorList>
    </citation>
    <scope>NUCLEOTIDE SEQUENCE [LARGE SCALE GENOMIC DNA]</scope>
    <source>
        <strain evidence="2 3">K13G38</strain>
    </source>
</reference>
<protein>
    <recommendedName>
        <fullName evidence="4">Rad50/SbcC-type AAA domain-containing protein</fullName>
    </recommendedName>
</protein>
<dbReference type="Proteomes" id="UP000715441">
    <property type="component" value="Unassembled WGS sequence"/>
</dbReference>
<evidence type="ECO:0000313" key="2">
    <source>
        <dbReference type="EMBL" id="NKQ56776.1"/>
    </source>
</evidence>